<dbReference type="Pfam" id="PF00126">
    <property type="entry name" value="HTH_1"/>
    <property type="match status" value="1"/>
</dbReference>
<dbReference type="InterPro" id="IPR000847">
    <property type="entry name" value="LysR_HTH_N"/>
</dbReference>
<dbReference type="InterPro" id="IPR005119">
    <property type="entry name" value="LysR_subst-bd"/>
</dbReference>
<dbReference type="SUPFAM" id="SSF46785">
    <property type="entry name" value="Winged helix' DNA-binding domain"/>
    <property type="match status" value="1"/>
</dbReference>
<comment type="similarity">
    <text evidence="1">Belongs to the LysR transcriptional regulatory family.</text>
</comment>
<dbReference type="Gene3D" id="3.40.190.290">
    <property type="match status" value="1"/>
</dbReference>
<comment type="caution">
    <text evidence="6">The sequence shown here is derived from an EMBL/GenBank/DDBJ whole genome shotgun (WGS) entry which is preliminary data.</text>
</comment>
<dbReference type="PANTHER" id="PTHR30537">
    <property type="entry name" value="HTH-TYPE TRANSCRIPTIONAL REGULATOR"/>
    <property type="match status" value="1"/>
</dbReference>
<keyword evidence="3" id="KW-0238">DNA-binding</keyword>
<dbReference type="InterPro" id="IPR036388">
    <property type="entry name" value="WH-like_DNA-bd_sf"/>
</dbReference>
<feature type="domain" description="HTH lysR-type" evidence="5">
    <location>
        <begin position="1"/>
        <end position="59"/>
    </location>
</feature>
<reference evidence="6 7" key="1">
    <citation type="submission" date="2015-12" db="EMBL/GenBank/DDBJ databases">
        <authorList>
            <person name="Tarr C.L."/>
            <person name="Gladney L.M."/>
        </authorList>
    </citation>
    <scope>NUCLEOTIDE SEQUENCE [LARGE SCALE GENOMIC DNA]</scope>
    <source>
        <strain evidence="6 7">1048-83</strain>
    </source>
</reference>
<protein>
    <recommendedName>
        <fullName evidence="5">HTH lysR-type domain-containing protein</fullName>
    </recommendedName>
</protein>
<evidence type="ECO:0000259" key="5">
    <source>
        <dbReference type="PROSITE" id="PS50931"/>
    </source>
</evidence>
<evidence type="ECO:0000256" key="4">
    <source>
        <dbReference type="ARBA" id="ARBA00023163"/>
    </source>
</evidence>
<organism evidence="6 7">
    <name type="scientific">Vibrio cidicii</name>
    <dbReference type="NCBI Taxonomy" id="1763883"/>
    <lineage>
        <taxon>Bacteria</taxon>
        <taxon>Pseudomonadati</taxon>
        <taxon>Pseudomonadota</taxon>
        <taxon>Gammaproteobacteria</taxon>
        <taxon>Vibrionales</taxon>
        <taxon>Vibrionaceae</taxon>
        <taxon>Vibrio</taxon>
    </lineage>
</organism>
<dbReference type="Pfam" id="PF03466">
    <property type="entry name" value="LysR_substrate"/>
    <property type="match status" value="1"/>
</dbReference>
<evidence type="ECO:0000256" key="1">
    <source>
        <dbReference type="ARBA" id="ARBA00009437"/>
    </source>
</evidence>
<keyword evidence="4" id="KW-0804">Transcription</keyword>
<evidence type="ECO:0000256" key="3">
    <source>
        <dbReference type="ARBA" id="ARBA00023125"/>
    </source>
</evidence>
<gene>
    <name evidence="6" type="ORF">ATY35_16965</name>
</gene>
<evidence type="ECO:0000313" key="6">
    <source>
        <dbReference type="EMBL" id="KYN85059.1"/>
    </source>
</evidence>
<dbReference type="PANTHER" id="PTHR30537:SF5">
    <property type="entry name" value="HTH-TYPE TRANSCRIPTIONAL ACTIVATOR TTDR-RELATED"/>
    <property type="match status" value="1"/>
</dbReference>
<dbReference type="Proteomes" id="UP000075609">
    <property type="component" value="Unassembled WGS sequence"/>
</dbReference>
<accession>A0ABR5W2W7</accession>
<name>A0ABR5W2W7_9VIBR</name>
<dbReference type="InterPro" id="IPR036390">
    <property type="entry name" value="WH_DNA-bd_sf"/>
</dbReference>
<dbReference type="RefSeq" id="WP_061900302.1">
    <property type="nucleotide sequence ID" value="NZ_CAXYEW010000033.1"/>
</dbReference>
<dbReference type="PROSITE" id="PS50931">
    <property type="entry name" value="HTH_LYSR"/>
    <property type="match status" value="1"/>
</dbReference>
<dbReference type="Gene3D" id="1.10.10.10">
    <property type="entry name" value="Winged helix-like DNA-binding domain superfamily/Winged helix DNA-binding domain"/>
    <property type="match status" value="1"/>
</dbReference>
<sequence>MDRFAAMSLFITVVEEGGFSAASKKLKIPLPTVSRNIKQLEAHLNAKLLIRTTRKLMLTDVGQKYLDSARRILEQVQWAENEVTGDRIAARGIITMTAPVMFGHRYVMPILSRFLALHPEIDIHCHLNDRNTDLIDNGIDVAIRIGHLPDSGLIAKSLGMMRLVHCISPKLLSKDHPIRTPQDLKHYPGIQIALPMTPYFGLTRRDQSKFMLSDWTQTRLVVSTPEAAVSAAIEGTGVTSVFHYQAYDALCQGKLILILSHYESPPLPIHLLFNEKSLLPHRVRLFIDFLQKELSERIRVIGATTSFE</sequence>
<evidence type="ECO:0000256" key="2">
    <source>
        <dbReference type="ARBA" id="ARBA00023015"/>
    </source>
</evidence>
<dbReference type="SUPFAM" id="SSF53850">
    <property type="entry name" value="Periplasmic binding protein-like II"/>
    <property type="match status" value="1"/>
</dbReference>
<keyword evidence="2" id="KW-0805">Transcription regulation</keyword>
<evidence type="ECO:0000313" key="7">
    <source>
        <dbReference type="Proteomes" id="UP000075609"/>
    </source>
</evidence>
<dbReference type="EMBL" id="LOBP01000152">
    <property type="protein sequence ID" value="KYN85059.1"/>
    <property type="molecule type" value="Genomic_DNA"/>
</dbReference>
<dbReference type="InterPro" id="IPR058163">
    <property type="entry name" value="LysR-type_TF_proteobact-type"/>
</dbReference>
<keyword evidence="7" id="KW-1185">Reference proteome</keyword>
<proteinExistence type="inferred from homology"/>